<keyword evidence="1" id="KW-0489">Methyltransferase</keyword>
<name>A0A0D6ERA0_SPOSA</name>
<dbReference type="InterPro" id="IPR025714">
    <property type="entry name" value="Methyltranfer_dom"/>
</dbReference>
<dbReference type="CDD" id="cd02440">
    <property type="entry name" value="AdoMet_MTases"/>
    <property type="match status" value="1"/>
</dbReference>
<dbReference type="GO" id="GO:0032259">
    <property type="term" value="P:methylation"/>
    <property type="evidence" value="ECO:0007669"/>
    <property type="project" value="UniProtKB-KW"/>
</dbReference>
<dbReference type="Pfam" id="PF13847">
    <property type="entry name" value="Methyltransf_31"/>
    <property type="match status" value="1"/>
</dbReference>
<dbReference type="InterPro" id="IPR051052">
    <property type="entry name" value="Diverse_substrate_MTase"/>
</dbReference>
<dbReference type="PANTHER" id="PTHR44942">
    <property type="entry name" value="METHYLTRANSF_11 DOMAIN-CONTAINING PROTEIN"/>
    <property type="match status" value="1"/>
</dbReference>
<feature type="non-terminal residue" evidence="4">
    <location>
        <position position="1"/>
    </location>
</feature>
<evidence type="ECO:0000313" key="4">
    <source>
        <dbReference type="EMBL" id="CEQ42479.1"/>
    </source>
</evidence>
<dbReference type="Gene3D" id="3.40.50.150">
    <property type="entry name" value="Vaccinia Virus protein VP39"/>
    <property type="match status" value="1"/>
</dbReference>
<dbReference type="SUPFAM" id="SSF53335">
    <property type="entry name" value="S-adenosyl-L-methionine-dependent methyltransferases"/>
    <property type="match status" value="1"/>
</dbReference>
<dbReference type="EMBL" id="CENE01000027">
    <property type="protein sequence ID" value="CEQ42479.1"/>
    <property type="molecule type" value="Genomic_DNA"/>
</dbReference>
<accession>A0A0D6ERA0</accession>
<gene>
    <name evidence="4" type="primary">SPOSA6832_04295</name>
</gene>
<evidence type="ECO:0000313" key="5">
    <source>
        <dbReference type="Proteomes" id="UP000243876"/>
    </source>
</evidence>
<reference evidence="5" key="1">
    <citation type="submission" date="2015-02" db="EMBL/GenBank/DDBJ databases">
        <authorList>
            <person name="Gon?alves P."/>
        </authorList>
    </citation>
    <scope>NUCLEOTIDE SEQUENCE [LARGE SCALE GENOMIC DNA]</scope>
</reference>
<dbReference type="GO" id="GO:0008168">
    <property type="term" value="F:methyltransferase activity"/>
    <property type="evidence" value="ECO:0007669"/>
    <property type="project" value="UniProtKB-KW"/>
</dbReference>
<feature type="domain" description="Methyltransferase" evidence="3">
    <location>
        <begin position="41"/>
        <end position="168"/>
    </location>
</feature>
<proteinExistence type="predicted"/>
<dbReference type="InterPro" id="IPR029063">
    <property type="entry name" value="SAM-dependent_MTases_sf"/>
</dbReference>
<protein>
    <submittedName>
        <fullName evidence="4">SPOSA6832_04295-mRNA-1:cds</fullName>
    </submittedName>
</protein>
<keyword evidence="2" id="KW-0808">Transferase</keyword>
<evidence type="ECO:0000256" key="1">
    <source>
        <dbReference type="ARBA" id="ARBA00022603"/>
    </source>
</evidence>
<keyword evidence="5" id="KW-1185">Reference proteome</keyword>
<dbReference type="AlphaFoldDB" id="A0A0D6ERA0"/>
<dbReference type="PANTHER" id="PTHR44942:SF4">
    <property type="entry name" value="METHYLTRANSFERASE TYPE 11 DOMAIN-CONTAINING PROTEIN"/>
    <property type="match status" value="1"/>
</dbReference>
<organism evidence="4 5">
    <name type="scientific">Sporidiobolus salmonicolor</name>
    <name type="common">Yeast-like fungus</name>
    <name type="synonym">Sporobolomyces salmonicolor</name>
    <dbReference type="NCBI Taxonomy" id="5005"/>
    <lineage>
        <taxon>Eukaryota</taxon>
        <taxon>Fungi</taxon>
        <taxon>Dikarya</taxon>
        <taxon>Basidiomycota</taxon>
        <taxon>Pucciniomycotina</taxon>
        <taxon>Microbotryomycetes</taxon>
        <taxon>Sporidiobolales</taxon>
        <taxon>Sporidiobolaceae</taxon>
        <taxon>Sporobolomyces</taxon>
    </lineage>
</organism>
<dbReference type="Proteomes" id="UP000243876">
    <property type="component" value="Unassembled WGS sequence"/>
</dbReference>
<evidence type="ECO:0000256" key="2">
    <source>
        <dbReference type="ARBA" id="ARBA00022679"/>
    </source>
</evidence>
<sequence length="360" mass="39238">VRLAHLASLDLRSSYPPALYAHVLAYLDANPPSSTATRPRTVLDLGAGPGLSTFPLAPHFDRAIGVDPSLGMVTAARDLLTERISAGEVDEGRIRFEQGTADSLLRVVEDESVDLAVAGPSLRRRSTLQSGQVLKHSLHSTGQAAHWFDPAATYAELARVLKPGGAFAFWGYGECFFPSRPELSELIPPYSGGTLGAFPPLFRSLLLCPRSDHPTLRTGKYWEQPGRSIVEGLLVRFPLPLPSVFPSASSPAQRFDPATFHRSFFLRSASSPAPSLLPAESSASSPVETSTHPLLLVKHWSLSDLTAYFRTWSSRHAYQEEHGKDPVEGIVSALRERGLREGEVVEVGWEVAVVMGRKRK</sequence>
<dbReference type="OrthoDB" id="10027013at2759"/>
<evidence type="ECO:0000259" key="3">
    <source>
        <dbReference type="Pfam" id="PF13847"/>
    </source>
</evidence>